<dbReference type="EMBL" id="JXTB01000789">
    <property type="protein sequence ID" value="PON32716.1"/>
    <property type="molecule type" value="Genomic_DNA"/>
</dbReference>
<protein>
    <submittedName>
        <fullName evidence="1">Uncharacterized protein</fullName>
    </submittedName>
</protein>
<sequence length="117" mass="12469">MKGLSVPGAEVLRKESTAWSWVCCGSDSVENHSQLSVVVRRSKHGVSILFGLGSEAVEMVVMNELEIGEGVVHLVNGDVLERRFGVGEGVVDDKGDVVGDEASSSLREGMTFGFFPS</sequence>
<dbReference type="OrthoDB" id="10522426at2759"/>
<comment type="caution">
    <text evidence="1">The sequence shown here is derived from an EMBL/GenBank/DDBJ whole genome shotgun (WGS) entry which is preliminary data.</text>
</comment>
<reference evidence="2" key="1">
    <citation type="submission" date="2016-06" db="EMBL/GenBank/DDBJ databases">
        <title>Parallel loss of symbiosis genes in relatives of nitrogen-fixing non-legume Parasponia.</title>
        <authorList>
            <person name="Van Velzen R."/>
            <person name="Holmer R."/>
            <person name="Bu F."/>
            <person name="Rutten L."/>
            <person name="Van Zeijl A."/>
            <person name="Liu W."/>
            <person name="Santuari L."/>
            <person name="Cao Q."/>
            <person name="Sharma T."/>
            <person name="Shen D."/>
            <person name="Roswanjaya Y."/>
            <person name="Wardhani T."/>
            <person name="Kalhor M.S."/>
            <person name="Jansen J."/>
            <person name="Van den Hoogen J."/>
            <person name="Gungor B."/>
            <person name="Hartog M."/>
            <person name="Hontelez J."/>
            <person name="Verver J."/>
            <person name="Yang W.-C."/>
            <person name="Schijlen E."/>
            <person name="Repin R."/>
            <person name="Schilthuizen M."/>
            <person name="Schranz E."/>
            <person name="Heidstra R."/>
            <person name="Miyata K."/>
            <person name="Fedorova E."/>
            <person name="Kohlen W."/>
            <person name="Bisseling T."/>
            <person name="Smit S."/>
            <person name="Geurts R."/>
        </authorList>
    </citation>
    <scope>NUCLEOTIDE SEQUENCE [LARGE SCALE GENOMIC DNA]</scope>
    <source>
        <strain evidence="2">cv. WU1-14</strain>
    </source>
</reference>
<evidence type="ECO:0000313" key="1">
    <source>
        <dbReference type="EMBL" id="PON32716.1"/>
    </source>
</evidence>
<proteinExistence type="predicted"/>
<name>A0A2P5A860_PARAD</name>
<keyword evidence="2" id="KW-1185">Reference proteome</keyword>
<evidence type="ECO:0000313" key="2">
    <source>
        <dbReference type="Proteomes" id="UP000237105"/>
    </source>
</evidence>
<accession>A0A2P5A860</accession>
<dbReference type="Proteomes" id="UP000237105">
    <property type="component" value="Unassembled WGS sequence"/>
</dbReference>
<gene>
    <name evidence="1" type="ORF">PanWU01x14_359020</name>
</gene>
<organism evidence="1 2">
    <name type="scientific">Parasponia andersonii</name>
    <name type="common">Sponia andersonii</name>
    <dbReference type="NCBI Taxonomy" id="3476"/>
    <lineage>
        <taxon>Eukaryota</taxon>
        <taxon>Viridiplantae</taxon>
        <taxon>Streptophyta</taxon>
        <taxon>Embryophyta</taxon>
        <taxon>Tracheophyta</taxon>
        <taxon>Spermatophyta</taxon>
        <taxon>Magnoliopsida</taxon>
        <taxon>eudicotyledons</taxon>
        <taxon>Gunneridae</taxon>
        <taxon>Pentapetalae</taxon>
        <taxon>rosids</taxon>
        <taxon>fabids</taxon>
        <taxon>Rosales</taxon>
        <taxon>Cannabaceae</taxon>
        <taxon>Parasponia</taxon>
    </lineage>
</organism>
<dbReference type="AlphaFoldDB" id="A0A2P5A860"/>